<dbReference type="SMART" id="SM00906">
    <property type="entry name" value="Fungal_trans"/>
    <property type="match status" value="1"/>
</dbReference>
<gene>
    <name evidence="10" type="ORF">B5807_09218</name>
</gene>
<dbReference type="InterPro" id="IPR036864">
    <property type="entry name" value="Zn2-C6_fun-type_DNA-bd_sf"/>
</dbReference>
<dbReference type="STRING" id="105696.A0A1Y2LMH2"/>
<dbReference type="GO" id="GO:0008270">
    <property type="term" value="F:zinc ion binding"/>
    <property type="evidence" value="ECO:0007669"/>
    <property type="project" value="InterPro"/>
</dbReference>
<evidence type="ECO:0000256" key="5">
    <source>
        <dbReference type="ARBA" id="ARBA00023125"/>
    </source>
</evidence>
<accession>A0A1Y2LMH2</accession>
<evidence type="ECO:0000256" key="2">
    <source>
        <dbReference type="ARBA" id="ARBA00022723"/>
    </source>
</evidence>
<dbReference type="Pfam" id="PF00172">
    <property type="entry name" value="Zn_clus"/>
    <property type="match status" value="1"/>
</dbReference>
<feature type="domain" description="Zn(2)-C6 fungal-type" evidence="9">
    <location>
        <begin position="31"/>
        <end position="61"/>
    </location>
</feature>
<dbReference type="GO" id="GO:0005634">
    <property type="term" value="C:nucleus"/>
    <property type="evidence" value="ECO:0007669"/>
    <property type="project" value="UniProtKB-SubCell"/>
</dbReference>
<keyword evidence="3" id="KW-0862">Zinc</keyword>
<dbReference type="CDD" id="cd14723">
    <property type="entry name" value="ZIP_Ppr1"/>
    <property type="match status" value="1"/>
</dbReference>
<keyword evidence="11" id="KW-1185">Reference proteome</keyword>
<keyword evidence="4" id="KW-0805">Transcription regulation</keyword>
<dbReference type="GO" id="GO:0043565">
    <property type="term" value="F:sequence-specific DNA binding"/>
    <property type="evidence" value="ECO:0007669"/>
    <property type="project" value="TreeGrafter"/>
</dbReference>
<dbReference type="PANTHER" id="PTHR47782:SF8">
    <property type="entry name" value="ZN(II)2CYS6 TRANSCRIPTION FACTOR (EUROFUNG)"/>
    <property type="match status" value="1"/>
</dbReference>
<dbReference type="GO" id="GO:0000981">
    <property type="term" value="F:DNA-binding transcription factor activity, RNA polymerase II-specific"/>
    <property type="evidence" value="ECO:0007669"/>
    <property type="project" value="InterPro"/>
</dbReference>
<dbReference type="SUPFAM" id="SSF57701">
    <property type="entry name" value="Zn2/Cys6 DNA-binding domain"/>
    <property type="match status" value="1"/>
</dbReference>
<evidence type="ECO:0000256" key="4">
    <source>
        <dbReference type="ARBA" id="ARBA00023015"/>
    </source>
</evidence>
<dbReference type="PANTHER" id="PTHR47782">
    <property type="entry name" value="ZN(II)2CYS6 TRANSCRIPTION FACTOR (EUROFUNG)-RELATED"/>
    <property type="match status" value="1"/>
</dbReference>
<keyword evidence="5" id="KW-0238">DNA-binding</keyword>
<dbReference type="SMART" id="SM00066">
    <property type="entry name" value="GAL4"/>
    <property type="match status" value="1"/>
</dbReference>
<dbReference type="InterPro" id="IPR052202">
    <property type="entry name" value="Yeast_MetPath_Reg"/>
</dbReference>
<dbReference type="EMBL" id="KZ107855">
    <property type="protein sequence ID" value="OSS45146.1"/>
    <property type="molecule type" value="Genomic_DNA"/>
</dbReference>
<dbReference type="Proteomes" id="UP000193240">
    <property type="component" value="Unassembled WGS sequence"/>
</dbReference>
<evidence type="ECO:0000259" key="9">
    <source>
        <dbReference type="PROSITE" id="PS50048"/>
    </source>
</evidence>
<comment type="subcellular location">
    <subcellularLocation>
        <location evidence="1">Nucleus</location>
    </subcellularLocation>
</comment>
<dbReference type="Gene3D" id="4.10.240.10">
    <property type="entry name" value="Zn(2)-C6 fungal-type DNA-binding domain"/>
    <property type="match status" value="1"/>
</dbReference>
<dbReference type="CDD" id="cd00067">
    <property type="entry name" value="GAL4"/>
    <property type="match status" value="1"/>
</dbReference>
<feature type="region of interest" description="Disordered" evidence="8">
    <location>
        <begin position="640"/>
        <end position="666"/>
    </location>
</feature>
<dbReference type="GO" id="GO:0006351">
    <property type="term" value="P:DNA-templated transcription"/>
    <property type="evidence" value="ECO:0007669"/>
    <property type="project" value="InterPro"/>
</dbReference>
<proteinExistence type="predicted"/>
<dbReference type="FunCoup" id="A0A1Y2LMH2">
    <property type="interactions" value="823"/>
</dbReference>
<protein>
    <recommendedName>
        <fullName evidence="9">Zn(2)-C6 fungal-type domain-containing protein</fullName>
    </recommendedName>
</protein>
<keyword evidence="2" id="KW-0479">Metal-binding</keyword>
<dbReference type="PROSITE" id="PS00463">
    <property type="entry name" value="ZN2_CY6_FUNGAL_1"/>
    <property type="match status" value="1"/>
</dbReference>
<dbReference type="InParanoid" id="A0A1Y2LMH2"/>
<dbReference type="PROSITE" id="PS50048">
    <property type="entry name" value="ZN2_CY6_FUNGAL_2"/>
    <property type="match status" value="1"/>
</dbReference>
<evidence type="ECO:0000256" key="8">
    <source>
        <dbReference type="SAM" id="MobiDB-lite"/>
    </source>
</evidence>
<dbReference type="Pfam" id="PF04082">
    <property type="entry name" value="Fungal_trans"/>
    <property type="match status" value="1"/>
</dbReference>
<reference evidence="10 11" key="1">
    <citation type="journal article" date="2017" name="Genome Announc.">
        <title>Genome sequence of the saprophytic ascomycete Epicoccum nigrum ICMP 19927 strain isolated from New Zealand.</title>
        <authorList>
            <person name="Fokin M."/>
            <person name="Fleetwood D."/>
            <person name="Weir B.S."/>
            <person name="Villas-Boas S.G."/>
        </authorList>
    </citation>
    <scope>NUCLEOTIDE SEQUENCE [LARGE SCALE GENOMIC DNA]</scope>
    <source>
        <strain evidence="10 11">ICMP 19927</strain>
    </source>
</reference>
<evidence type="ECO:0000313" key="10">
    <source>
        <dbReference type="EMBL" id="OSS45146.1"/>
    </source>
</evidence>
<sequence length="791" mass="89423">MEAATAAKVKTEDADTANGVQGGRIAHTLTACCRCRTRKTRCDPGLPRCGPCERTNSHCEYYDPTKGRKIPRNYVVHLQHKVRELEKQLADLDRDDVEPDAEDVMRGAAAVRVQDTDESKFLGPSSGITITRLVMQLAKQFTESKTISEIVPHARQKSIKAAFQQEDERPTSKVYPLVSDVAAEELPNRELTNLLVELFYCKVHPMYPIFHEPTFTQDVEDVYNGSTDPYQNYCLRMVIAISLQKMDTQYAGLADSYYLAALKYFEAAIKPMNLKTLQCFGLVAGYSLLTPTRTAVYYIIGLGMRLCQALGLHEEKTVTRGPGGRPANALEVDMRRRLFWSLLTMDYGLSHSLGRPAHFAARRQHIDVGFSELVDDVYITKEGVKPAPQASLKKWIGIHFYKMRLLQLEIRKMLYQKKTDEPQDDQHPWFAEIQSKIEAWRDTSPEMDGGSGLTKVWFIGRYNTMVVFIYRPSPQVPRPSLQAAIRCYDACQYNIYMSMRQIDTKSVDVTWIFVQSIFMCINTMLWTLSYQEVRRLHSREEVQGHLSVAMESIRLASDRWPGVASAIELYHNLIAACMEIYNKDGDVPITANSPSDCASVVSGSIVDGINRSRTTSPATASTASGHQFFGHDHVRATSSNFASSPISQQSSLQPPQQLQQQYDASPKTSIDANVPIFSYPPTTPFTALPTTFAELPQWSPTFAMPQQDQYNAPTMPLASPLYNEYYAANQGYEMADYLNPGWSQEARANGLNQQQQMELMHDFEMNETSKIEEMIHQSHQLFIPPQLQTYS</sequence>
<dbReference type="CDD" id="cd12148">
    <property type="entry name" value="fungal_TF_MHR"/>
    <property type="match status" value="1"/>
</dbReference>
<dbReference type="GO" id="GO:0045944">
    <property type="term" value="P:positive regulation of transcription by RNA polymerase II"/>
    <property type="evidence" value="ECO:0007669"/>
    <property type="project" value="TreeGrafter"/>
</dbReference>
<evidence type="ECO:0000256" key="7">
    <source>
        <dbReference type="ARBA" id="ARBA00023242"/>
    </source>
</evidence>
<dbReference type="OMA" id="WPVLHEK"/>
<dbReference type="AlphaFoldDB" id="A0A1Y2LMH2"/>
<evidence type="ECO:0000313" key="11">
    <source>
        <dbReference type="Proteomes" id="UP000193240"/>
    </source>
</evidence>
<evidence type="ECO:0000256" key="3">
    <source>
        <dbReference type="ARBA" id="ARBA00022833"/>
    </source>
</evidence>
<keyword evidence="7" id="KW-0539">Nucleus</keyword>
<dbReference type="InterPro" id="IPR007219">
    <property type="entry name" value="XnlR_reg_dom"/>
</dbReference>
<evidence type="ECO:0000256" key="1">
    <source>
        <dbReference type="ARBA" id="ARBA00004123"/>
    </source>
</evidence>
<evidence type="ECO:0000256" key="6">
    <source>
        <dbReference type="ARBA" id="ARBA00023163"/>
    </source>
</evidence>
<keyword evidence="6" id="KW-0804">Transcription</keyword>
<dbReference type="InterPro" id="IPR001138">
    <property type="entry name" value="Zn2Cys6_DnaBD"/>
</dbReference>
<name>A0A1Y2LMH2_EPING</name>
<feature type="compositionally biased region" description="Low complexity" evidence="8">
    <location>
        <begin position="643"/>
        <end position="661"/>
    </location>
</feature>
<organism evidence="10 11">
    <name type="scientific">Epicoccum nigrum</name>
    <name type="common">Soil fungus</name>
    <name type="synonym">Epicoccum purpurascens</name>
    <dbReference type="NCBI Taxonomy" id="105696"/>
    <lineage>
        <taxon>Eukaryota</taxon>
        <taxon>Fungi</taxon>
        <taxon>Dikarya</taxon>
        <taxon>Ascomycota</taxon>
        <taxon>Pezizomycotina</taxon>
        <taxon>Dothideomycetes</taxon>
        <taxon>Pleosporomycetidae</taxon>
        <taxon>Pleosporales</taxon>
        <taxon>Pleosporineae</taxon>
        <taxon>Didymellaceae</taxon>
        <taxon>Epicoccum</taxon>
    </lineage>
</organism>